<proteinExistence type="predicted"/>
<evidence type="ECO:0008006" key="3">
    <source>
        <dbReference type="Google" id="ProtNLM"/>
    </source>
</evidence>
<dbReference type="EMBL" id="CP047896">
    <property type="protein sequence ID" value="QHL92043.1"/>
    <property type="molecule type" value="Genomic_DNA"/>
</dbReference>
<name>A0A7Z2NYA6_9SPHN</name>
<gene>
    <name evidence="1" type="ORF">GVO57_14245</name>
</gene>
<evidence type="ECO:0000313" key="1">
    <source>
        <dbReference type="EMBL" id="QHL92043.1"/>
    </source>
</evidence>
<keyword evidence="2" id="KW-1185">Reference proteome</keyword>
<keyword evidence="1" id="KW-0614">Plasmid</keyword>
<dbReference type="RefSeq" id="WP_160594077.1">
    <property type="nucleotide sequence ID" value="NZ_CP047896.1"/>
</dbReference>
<organism evidence="1 2">
    <name type="scientific">Sphingomonas changnyeongensis</name>
    <dbReference type="NCBI Taxonomy" id="2698679"/>
    <lineage>
        <taxon>Bacteria</taxon>
        <taxon>Pseudomonadati</taxon>
        <taxon>Pseudomonadota</taxon>
        <taxon>Alphaproteobacteria</taxon>
        <taxon>Sphingomonadales</taxon>
        <taxon>Sphingomonadaceae</taxon>
        <taxon>Sphingomonas</taxon>
    </lineage>
</organism>
<dbReference type="Proteomes" id="UP000464468">
    <property type="component" value="Plasmid pC33"/>
</dbReference>
<accession>A0A7Z2NYA6</accession>
<protein>
    <recommendedName>
        <fullName evidence="3">DUF4365 domain-containing protein</fullName>
    </recommendedName>
</protein>
<dbReference type="AlphaFoldDB" id="A0A7Z2NYA6"/>
<dbReference type="KEGG" id="schy:GVO57_14245"/>
<geneLocation type="plasmid" evidence="2">
    <name>pc33</name>
</geneLocation>
<reference evidence="1 2" key="1">
    <citation type="submission" date="2020-01" db="EMBL/GenBank/DDBJ databases">
        <title>Sphingomonas sp. C33 whole genome sequece.</title>
        <authorList>
            <person name="Park C."/>
        </authorList>
    </citation>
    <scope>NUCLEOTIDE SEQUENCE [LARGE SCALE GENOMIC DNA]</scope>
    <source>
        <strain evidence="1 2">C33</strain>
        <plasmid evidence="2">pc33</plasmid>
    </source>
</reference>
<evidence type="ECO:0000313" key="2">
    <source>
        <dbReference type="Proteomes" id="UP000464468"/>
    </source>
</evidence>
<sequence length="303" mass="33206">MAAADYTSDGVISADPAYRSSVLEKVLEYRFLADLLAHLLTRSIDFDVLRGDVDLQGHDLVIEANGIVRHIQLKATVAGGKRSKVNVNTKLSSKPSGCVVWMRYHPETLEIGPFGWLGGLPGEPLPDLGTKLVRHSKGNAQGFKAERAGHRIVGRSRFTMVPDISGLAHLLFGTGKVDISAILNLQLRASAGAHIEVVLRSLCPEQLDWSNSVGIAHLIDGYELIQRAGLGTPSVFADQQLSRARETGFWSGDLPELWATLFLEHRRWRMSAPMEPGPDARNLLDRLCEQLQTALQRAGYLAS</sequence>